<protein>
    <submittedName>
        <fullName evidence="2">Uncharacterized protein</fullName>
    </submittedName>
</protein>
<evidence type="ECO:0000313" key="3">
    <source>
        <dbReference type="Proteomes" id="UP000683000"/>
    </source>
</evidence>
<evidence type="ECO:0000313" key="2">
    <source>
        <dbReference type="EMBL" id="KAG6376892.1"/>
    </source>
</evidence>
<dbReference type="EMBL" id="JAGFBS010000010">
    <property type="protein sequence ID" value="KAG6376892.1"/>
    <property type="molecule type" value="Genomic_DNA"/>
</dbReference>
<name>A0A8I2YT61_9AGAM</name>
<reference evidence="2" key="1">
    <citation type="submission" date="2021-03" db="EMBL/GenBank/DDBJ databases">
        <title>Evolutionary innovations through gain and loss of genes in the ectomycorrhizal Boletales.</title>
        <authorList>
            <person name="Wu G."/>
            <person name="Miyauchi S."/>
            <person name="Morin E."/>
            <person name="Yang Z.-L."/>
            <person name="Xu J."/>
            <person name="Martin F.M."/>
        </authorList>
    </citation>
    <scope>NUCLEOTIDE SEQUENCE</scope>
    <source>
        <strain evidence="2">BR01</strain>
    </source>
</reference>
<dbReference type="AlphaFoldDB" id="A0A8I2YT61"/>
<comment type="caution">
    <text evidence="2">The sequence shown here is derived from an EMBL/GenBank/DDBJ whole genome shotgun (WGS) entry which is preliminary data.</text>
</comment>
<gene>
    <name evidence="2" type="ORF">JVT61DRAFT_920</name>
</gene>
<dbReference type="Proteomes" id="UP000683000">
    <property type="component" value="Unassembled WGS sequence"/>
</dbReference>
<sequence>MEPTNKTTINQPQAAIQMSITNPAPTNNHQEHHHAKRLRGGGAGKVSPSFLPIEHFFDGCYPFRTASLLLSSASSALNAARPAASALGISFAALAKCAAKRWSNCIHVLCCDVYMDLILCCILNTTSSYFSIVDRV</sequence>
<accession>A0A8I2YT61</accession>
<evidence type="ECO:0000256" key="1">
    <source>
        <dbReference type="SAM" id="MobiDB-lite"/>
    </source>
</evidence>
<organism evidence="2 3">
    <name type="scientific">Boletus reticuloceps</name>
    <dbReference type="NCBI Taxonomy" id="495285"/>
    <lineage>
        <taxon>Eukaryota</taxon>
        <taxon>Fungi</taxon>
        <taxon>Dikarya</taxon>
        <taxon>Basidiomycota</taxon>
        <taxon>Agaricomycotina</taxon>
        <taxon>Agaricomycetes</taxon>
        <taxon>Agaricomycetidae</taxon>
        <taxon>Boletales</taxon>
        <taxon>Boletineae</taxon>
        <taxon>Boletaceae</taxon>
        <taxon>Boletoideae</taxon>
        <taxon>Boletus</taxon>
    </lineage>
</organism>
<proteinExistence type="predicted"/>
<dbReference type="OrthoDB" id="3261439at2759"/>
<feature type="region of interest" description="Disordered" evidence="1">
    <location>
        <begin position="21"/>
        <end position="41"/>
    </location>
</feature>
<keyword evidence="3" id="KW-1185">Reference proteome</keyword>